<comment type="caution">
    <text evidence="1">The sequence shown here is derived from an EMBL/GenBank/DDBJ whole genome shotgun (WGS) entry which is preliminary data.</text>
</comment>
<accession>X1GZ77</accession>
<feature type="non-terminal residue" evidence="1">
    <location>
        <position position="1"/>
    </location>
</feature>
<name>X1GZ77_9ZZZZ</name>
<proteinExistence type="predicted"/>
<dbReference type="AlphaFoldDB" id="X1GZ77"/>
<dbReference type="EMBL" id="BARU01005572">
    <property type="protein sequence ID" value="GAH38333.1"/>
    <property type="molecule type" value="Genomic_DNA"/>
</dbReference>
<evidence type="ECO:0008006" key="2">
    <source>
        <dbReference type="Google" id="ProtNLM"/>
    </source>
</evidence>
<protein>
    <recommendedName>
        <fullName evidence="2">Phosphoribulokinase/uridine kinase domain-containing protein</fullName>
    </recommendedName>
</protein>
<organism evidence="1">
    <name type="scientific">marine sediment metagenome</name>
    <dbReference type="NCBI Taxonomy" id="412755"/>
    <lineage>
        <taxon>unclassified sequences</taxon>
        <taxon>metagenomes</taxon>
        <taxon>ecological metagenomes</taxon>
    </lineage>
</organism>
<gene>
    <name evidence="1" type="ORF">S03H2_10882</name>
</gene>
<reference evidence="1" key="1">
    <citation type="journal article" date="2014" name="Front. Microbiol.">
        <title>High frequency of phylogenetically diverse reductive dehalogenase-homologous genes in deep subseafloor sedimentary metagenomes.</title>
        <authorList>
            <person name="Kawai M."/>
            <person name="Futagami T."/>
            <person name="Toyoda A."/>
            <person name="Takaki Y."/>
            <person name="Nishi S."/>
            <person name="Hori S."/>
            <person name="Arai W."/>
            <person name="Tsubouchi T."/>
            <person name="Morono Y."/>
            <person name="Uchiyama I."/>
            <person name="Ito T."/>
            <person name="Fujiyama A."/>
            <person name="Inagaki F."/>
            <person name="Takami H."/>
        </authorList>
    </citation>
    <scope>NUCLEOTIDE SEQUENCE</scope>
    <source>
        <strain evidence="1">Expedition CK06-06</strain>
    </source>
</reference>
<evidence type="ECO:0000313" key="1">
    <source>
        <dbReference type="EMBL" id="GAH38333.1"/>
    </source>
</evidence>
<sequence>TYTSLLKFVDFRVFIDRDYRQTLEARKRRARDKFEPFVEDVLEREHQIISQHQSLANVIIAPGFDKIIYPSIQ</sequence>